<dbReference type="InterPro" id="IPR001387">
    <property type="entry name" value="Cro/C1-type_HTH"/>
</dbReference>
<dbReference type="SMART" id="SM00530">
    <property type="entry name" value="HTH_XRE"/>
    <property type="match status" value="1"/>
</dbReference>
<feature type="transmembrane region" description="Helical" evidence="2">
    <location>
        <begin position="199"/>
        <end position="223"/>
    </location>
</feature>
<gene>
    <name evidence="4" type="ORF">H9712_06680</name>
</gene>
<protein>
    <submittedName>
        <fullName evidence="4">Helix-turn-helix domain-containing protein</fullName>
    </submittedName>
</protein>
<feature type="transmembrane region" description="Helical" evidence="2">
    <location>
        <begin position="108"/>
        <end position="130"/>
    </location>
</feature>
<dbReference type="InterPro" id="IPR010982">
    <property type="entry name" value="Lambda_DNA-bd_dom_sf"/>
</dbReference>
<dbReference type="SUPFAM" id="SSF47413">
    <property type="entry name" value="lambda repressor-like DNA-binding domains"/>
    <property type="match status" value="1"/>
</dbReference>
<proteinExistence type="predicted"/>
<feature type="transmembrane region" description="Helical" evidence="2">
    <location>
        <begin position="136"/>
        <end position="159"/>
    </location>
</feature>
<dbReference type="AlphaFoldDB" id="A0A9D2MLL4"/>
<organism evidence="4 5">
    <name type="scientific">Candidatus Flavonifractor intestinigallinarum</name>
    <dbReference type="NCBI Taxonomy" id="2838586"/>
    <lineage>
        <taxon>Bacteria</taxon>
        <taxon>Bacillati</taxon>
        <taxon>Bacillota</taxon>
        <taxon>Clostridia</taxon>
        <taxon>Eubacteriales</taxon>
        <taxon>Oscillospiraceae</taxon>
        <taxon>Flavonifractor</taxon>
    </lineage>
</organism>
<dbReference type="EMBL" id="DWXO01000066">
    <property type="protein sequence ID" value="HJB80651.1"/>
    <property type="molecule type" value="Genomic_DNA"/>
</dbReference>
<keyword evidence="2" id="KW-0812">Transmembrane</keyword>
<name>A0A9D2MLL4_9FIRM</name>
<dbReference type="PROSITE" id="PS50943">
    <property type="entry name" value="HTH_CROC1"/>
    <property type="match status" value="1"/>
</dbReference>
<keyword evidence="1" id="KW-0238">DNA-binding</keyword>
<sequence length="251" mass="28038">MDVYDMDKAAFGAFVAGLRKEKGWTQRELAEQLHITDKAVSKWETGASIPDTALLIPLSELLGVTVTELLLCKRQEKPLEPEAVEDVVKTAIRCAGGRPKRAWQERSLWPLWYVLSLLAGGLGLWANWAWTGVPEALWTPVLLGAIFGAWFCFFTRLTLPEVYDRYPLGMVRDGPLRMNVPGLNFNNRNWPHIVTVGRVWSCAVMAGMPLLSLVLGLLCPTLWEMTQIGVILALTLGGLFLPLYLVGKKYE</sequence>
<dbReference type="PANTHER" id="PTHR46558">
    <property type="entry name" value="TRACRIPTIONAL REGULATORY PROTEIN-RELATED-RELATED"/>
    <property type="match status" value="1"/>
</dbReference>
<evidence type="ECO:0000313" key="4">
    <source>
        <dbReference type="EMBL" id="HJB80651.1"/>
    </source>
</evidence>
<dbReference type="PANTHER" id="PTHR46558:SF4">
    <property type="entry name" value="DNA-BIDING PHAGE PROTEIN"/>
    <property type="match status" value="1"/>
</dbReference>
<dbReference type="Gene3D" id="1.10.260.40">
    <property type="entry name" value="lambda repressor-like DNA-binding domains"/>
    <property type="match status" value="1"/>
</dbReference>
<evidence type="ECO:0000313" key="5">
    <source>
        <dbReference type="Proteomes" id="UP000823921"/>
    </source>
</evidence>
<dbReference type="CDD" id="cd00093">
    <property type="entry name" value="HTH_XRE"/>
    <property type="match status" value="1"/>
</dbReference>
<evidence type="ECO:0000259" key="3">
    <source>
        <dbReference type="PROSITE" id="PS50943"/>
    </source>
</evidence>
<feature type="transmembrane region" description="Helical" evidence="2">
    <location>
        <begin position="229"/>
        <end position="247"/>
    </location>
</feature>
<feature type="domain" description="HTH cro/C1-type" evidence="3">
    <location>
        <begin position="15"/>
        <end position="69"/>
    </location>
</feature>
<dbReference type="Pfam" id="PF01381">
    <property type="entry name" value="HTH_3"/>
    <property type="match status" value="1"/>
</dbReference>
<accession>A0A9D2MLL4</accession>
<comment type="caution">
    <text evidence="4">The sequence shown here is derived from an EMBL/GenBank/DDBJ whole genome shotgun (WGS) entry which is preliminary data.</text>
</comment>
<reference evidence="4" key="2">
    <citation type="submission" date="2021-04" db="EMBL/GenBank/DDBJ databases">
        <authorList>
            <person name="Gilroy R."/>
        </authorList>
    </citation>
    <scope>NUCLEOTIDE SEQUENCE</scope>
    <source>
        <strain evidence="4">CHK192-8294</strain>
    </source>
</reference>
<evidence type="ECO:0000256" key="2">
    <source>
        <dbReference type="SAM" id="Phobius"/>
    </source>
</evidence>
<evidence type="ECO:0000256" key="1">
    <source>
        <dbReference type="ARBA" id="ARBA00023125"/>
    </source>
</evidence>
<keyword evidence="2" id="KW-1133">Transmembrane helix</keyword>
<dbReference type="GO" id="GO:0003677">
    <property type="term" value="F:DNA binding"/>
    <property type="evidence" value="ECO:0007669"/>
    <property type="project" value="UniProtKB-KW"/>
</dbReference>
<keyword evidence="2" id="KW-0472">Membrane</keyword>
<reference evidence="4" key="1">
    <citation type="journal article" date="2021" name="PeerJ">
        <title>Extensive microbial diversity within the chicken gut microbiome revealed by metagenomics and culture.</title>
        <authorList>
            <person name="Gilroy R."/>
            <person name="Ravi A."/>
            <person name="Getino M."/>
            <person name="Pursley I."/>
            <person name="Horton D.L."/>
            <person name="Alikhan N.F."/>
            <person name="Baker D."/>
            <person name="Gharbi K."/>
            <person name="Hall N."/>
            <person name="Watson M."/>
            <person name="Adriaenssens E.M."/>
            <person name="Foster-Nyarko E."/>
            <person name="Jarju S."/>
            <person name="Secka A."/>
            <person name="Antonio M."/>
            <person name="Oren A."/>
            <person name="Chaudhuri R.R."/>
            <person name="La Ragione R."/>
            <person name="Hildebrand F."/>
            <person name="Pallen M.J."/>
        </authorList>
    </citation>
    <scope>NUCLEOTIDE SEQUENCE</scope>
    <source>
        <strain evidence="4">CHK192-8294</strain>
    </source>
</reference>
<dbReference type="Proteomes" id="UP000823921">
    <property type="component" value="Unassembled WGS sequence"/>
</dbReference>